<dbReference type="PANTHER" id="PTHR31859:SF1">
    <property type="entry name" value="TETRATRICOPEPTIDE REPEAT PROTEIN 39C"/>
    <property type="match status" value="1"/>
</dbReference>
<organism evidence="7 8">
    <name type="scientific">Lineolata rhizophorae</name>
    <dbReference type="NCBI Taxonomy" id="578093"/>
    <lineage>
        <taxon>Eukaryota</taxon>
        <taxon>Fungi</taxon>
        <taxon>Dikarya</taxon>
        <taxon>Ascomycota</taxon>
        <taxon>Pezizomycotina</taxon>
        <taxon>Dothideomycetes</taxon>
        <taxon>Dothideomycetes incertae sedis</taxon>
        <taxon>Lineolatales</taxon>
        <taxon>Lineolataceae</taxon>
        <taxon>Lineolata</taxon>
    </lineage>
</organism>
<dbReference type="PANTHER" id="PTHR31859">
    <property type="entry name" value="TETRATRICOPEPTIDE REPEAT PROTEIN 39 FAMILY MEMBER"/>
    <property type="match status" value="1"/>
</dbReference>
<name>A0A6A6PAY9_9PEZI</name>
<dbReference type="GO" id="GO:0005741">
    <property type="term" value="C:mitochondrial outer membrane"/>
    <property type="evidence" value="ECO:0007669"/>
    <property type="project" value="TreeGrafter"/>
</dbReference>
<dbReference type="Pfam" id="PF10300">
    <property type="entry name" value="Iml2-TPR_39"/>
    <property type="match status" value="1"/>
</dbReference>
<evidence type="ECO:0000313" key="8">
    <source>
        <dbReference type="Proteomes" id="UP000799766"/>
    </source>
</evidence>
<dbReference type="AlphaFoldDB" id="A0A6A6PAY9"/>
<proteinExistence type="predicted"/>
<evidence type="ECO:0000256" key="6">
    <source>
        <dbReference type="SAM" id="Phobius"/>
    </source>
</evidence>
<dbReference type="Proteomes" id="UP000799766">
    <property type="component" value="Unassembled WGS sequence"/>
</dbReference>
<feature type="transmembrane region" description="Helical" evidence="6">
    <location>
        <begin position="317"/>
        <end position="339"/>
    </location>
</feature>
<evidence type="ECO:0000256" key="2">
    <source>
        <dbReference type="ARBA" id="ARBA00018424"/>
    </source>
</evidence>
<dbReference type="OrthoDB" id="2154985at2759"/>
<evidence type="ECO:0000256" key="1">
    <source>
        <dbReference type="ARBA" id="ARBA00011408"/>
    </source>
</evidence>
<sequence>MLRSFLGTRRKLHDSTQSLNSLEEQQKLEDAFRAVALVMNDDIEAAEEALGKGNSPFHKLGSGLVVFFRATLGFEQDVMREASELLAEAEASAAEHQRRVQRHPNSSSSSFYPPGTEFALCIAEAQLMGAVVGVLNENLTECIRGFYRLRKAFATLDGILETERKFLRDIESTNSQTQNRSSVTVSKLEGTGDPSTVEVAGTVQHHDLDARKLSDMERDTSVKRFDSDEQIEEFVDAEESKGNDEIPTTYLGHLDIGTNETPDKETVDSRDISLQPVRISSGASGSAEPHHAKGLGEDILQDQPVDVFIHTGANLCFGLLLMIMSLIPPAFNTLLKIVGFRGDREQGLAMLWQASKFKNVHGAIAGLIVLGYYNGITAVADILPSDAFPRERCKTLLSSMREQFPKSQLWMIEEARMLGSERRMEEAVDLTKNSKESALKQTEALRWFDYSMHCMYLHRYEDSSAGFQKCITLNNWSHGFYYYLAGTAHLEMYRMLKGTDPDLAKMHAAKAEELIKKVPKHTGTKRFLARQGPFDAFVERKVRKWEHRAQQWKVDLVDAVGVSPTEEMIYFWGGYRRMRPEHYHDSLARLTWSSSPENGTWSLETIDEKGANALLRAAIYRNLGKLSKAKEILHSEIFAYNKEEFKGNNADTWPCPCAHYEMAVNAWLSRDGSDNDKERLKECSRWLDDVSRWENFDLDTRIGLKVTTARNTLKKYGV</sequence>
<keyword evidence="6" id="KW-0472">Membrane</keyword>
<feature type="compositionally biased region" description="Basic and acidic residues" evidence="5">
    <location>
        <begin position="261"/>
        <end position="270"/>
    </location>
</feature>
<feature type="transmembrane region" description="Helical" evidence="6">
    <location>
        <begin position="360"/>
        <end position="383"/>
    </location>
</feature>
<comment type="function">
    <text evidence="4">Inclusion body (IB) resident protein that interacts strongly with lipid droplet (LD) proteins. Involved in LD-mediated IB clearing after protein folding stress, probably by enabling access to the IBs of an LD-stored soluble sterol derivative that acts as a chaperone in inclusion clearing.</text>
</comment>
<gene>
    <name evidence="7" type="ORF">BDY21DRAFT_333761</name>
</gene>
<reference evidence="7" key="1">
    <citation type="journal article" date="2020" name="Stud. Mycol.">
        <title>101 Dothideomycetes genomes: a test case for predicting lifestyles and emergence of pathogens.</title>
        <authorList>
            <person name="Haridas S."/>
            <person name="Albert R."/>
            <person name="Binder M."/>
            <person name="Bloem J."/>
            <person name="Labutti K."/>
            <person name="Salamov A."/>
            <person name="Andreopoulos B."/>
            <person name="Baker S."/>
            <person name="Barry K."/>
            <person name="Bills G."/>
            <person name="Bluhm B."/>
            <person name="Cannon C."/>
            <person name="Castanera R."/>
            <person name="Culley D."/>
            <person name="Daum C."/>
            <person name="Ezra D."/>
            <person name="Gonzalez J."/>
            <person name="Henrissat B."/>
            <person name="Kuo A."/>
            <person name="Liang C."/>
            <person name="Lipzen A."/>
            <person name="Lutzoni F."/>
            <person name="Magnuson J."/>
            <person name="Mondo S."/>
            <person name="Nolan M."/>
            <person name="Ohm R."/>
            <person name="Pangilinan J."/>
            <person name="Park H.-J."/>
            <person name="Ramirez L."/>
            <person name="Alfaro M."/>
            <person name="Sun H."/>
            <person name="Tritt A."/>
            <person name="Yoshinaga Y."/>
            <person name="Zwiers L.-H."/>
            <person name="Turgeon B."/>
            <person name="Goodwin S."/>
            <person name="Spatafora J."/>
            <person name="Crous P."/>
            <person name="Grigoriev I."/>
        </authorList>
    </citation>
    <scope>NUCLEOTIDE SEQUENCE</scope>
    <source>
        <strain evidence="7">ATCC 16933</strain>
    </source>
</reference>
<keyword evidence="6" id="KW-1133">Transmembrane helix</keyword>
<dbReference type="GO" id="GO:0005829">
    <property type="term" value="C:cytosol"/>
    <property type="evidence" value="ECO:0007669"/>
    <property type="project" value="TreeGrafter"/>
</dbReference>
<dbReference type="InterPro" id="IPR019412">
    <property type="entry name" value="IML2/TPR_39"/>
</dbReference>
<comment type="subunit">
    <text evidence="1">Interacts with lipid droplet proteins.</text>
</comment>
<dbReference type="GO" id="GO:0005634">
    <property type="term" value="C:nucleus"/>
    <property type="evidence" value="ECO:0007669"/>
    <property type="project" value="TreeGrafter"/>
</dbReference>
<feature type="region of interest" description="Disordered" evidence="5">
    <location>
        <begin position="236"/>
        <end position="270"/>
    </location>
</feature>
<evidence type="ECO:0000313" key="7">
    <source>
        <dbReference type="EMBL" id="KAF2460897.1"/>
    </source>
</evidence>
<evidence type="ECO:0000256" key="3">
    <source>
        <dbReference type="ARBA" id="ARBA00019539"/>
    </source>
</evidence>
<evidence type="ECO:0000256" key="4">
    <source>
        <dbReference type="ARBA" id="ARBA00043897"/>
    </source>
</evidence>
<evidence type="ECO:0000256" key="5">
    <source>
        <dbReference type="SAM" id="MobiDB-lite"/>
    </source>
</evidence>
<accession>A0A6A6PAY9</accession>
<feature type="compositionally biased region" description="Polar residues" evidence="5">
    <location>
        <begin position="172"/>
        <end position="185"/>
    </location>
</feature>
<keyword evidence="6" id="KW-0812">Transmembrane</keyword>
<feature type="region of interest" description="Disordered" evidence="5">
    <location>
        <begin position="172"/>
        <end position="197"/>
    </location>
</feature>
<dbReference type="EMBL" id="MU001672">
    <property type="protein sequence ID" value="KAF2460897.1"/>
    <property type="molecule type" value="Genomic_DNA"/>
</dbReference>
<protein>
    <recommendedName>
        <fullName evidence="2">Inclusion body clearance protein IML2</fullName>
    </recommendedName>
    <alternativeName>
        <fullName evidence="3">Inclusion body clearance protein iml2</fullName>
    </alternativeName>
</protein>
<keyword evidence="8" id="KW-1185">Reference proteome</keyword>